<feature type="transmembrane region" description="Helical" evidence="1">
    <location>
        <begin position="212"/>
        <end position="232"/>
    </location>
</feature>
<keyword evidence="1" id="KW-1133">Transmembrane helix</keyword>
<reference evidence="2 3" key="2">
    <citation type="journal article" date="2017" name="Int. J. Syst. Evol. Microbiol.">
        <title>Mycobacterium stephanolepidis sp. nov., a rapidly growing species related to Mycobacterium chelonae, isolated from marine teleost fish, Stephanolepis cirrhifer.</title>
        <authorList>
            <person name="Fukano H."/>
            <person name="Wada S."/>
            <person name="Kurata O."/>
            <person name="Katayama K."/>
            <person name="Fujiwara N."/>
            <person name="Hoshino Y."/>
        </authorList>
    </citation>
    <scope>NUCLEOTIDE SEQUENCE [LARGE SCALE GENOMIC DNA]</scope>
    <source>
        <strain evidence="2 3">NJB0901</strain>
    </source>
</reference>
<keyword evidence="3" id="KW-1185">Reference proteome</keyword>
<dbReference type="Proteomes" id="UP000217954">
    <property type="component" value="Chromosome"/>
</dbReference>
<keyword evidence="1" id="KW-0812">Transmembrane</keyword>
<accession>A0A1Z4EY98</accession>
<reference evidence="3" key="1">
    <citation type="journal article" date="2017" name="Genome Announc.">
        <title>Complete Genome Sequence of Mycobacterium stephanolepidis.</title>
        <authorList>
            <person name="Fukano H."/>
            <person name="Yoshida M."/>
            <person name="Katayama Y."/>
            <person name="Omatsu T."/>
            <person name="Mizutani T."/>
            <person name="Kurata O."/>
            <person name="Wada S."/>
            <person name="Hoshino Y."/>
        </authorList>
    </citation>
    <scope>NUCLEOTIDE SEQUENCE [LARGE SCALE GENOMIC DNA]</scope>
    <source>
        <strain evidence="3">NJB0901</strain>
    </source>
</reference>
<name>A0A1Z4EY98_9MYCO</name>
<proteinExistence type="predicted"/>
<feature type="transmembrane region" description="Helical" evidence="1">
    <location>
        <begin position="89"/>
        <end position="108"/>
    </location>
</feature>
<organism evidence="2 3">
    <name type="scientific">[Mycobacterium] stephanolepidis</name>
    <dbReference type="NCBI Taxonomy" id="1520670"/>
    <lineage>
        <taxon>Bacteria</taxon>
        <taxon>Bacillati</taxon>
        <taxon>Actinomycetota</taxon>
        <taxon>Actinomycetes</taxon>
        <taxon>Mycobacteriales</taxon>
        <taxon>Mycobacteriaceae</taxon>
        <taxon>Mycobacteroides</taxon>
    </lineage>
</organism>
<evidence type="ECO:0000256" key="1">
    <source>
        <dbReference type="SAM" id="Phobius"/>
    </source>
</evidence>
<dbReference type="SUPFAM" id="SSF81324">
    <property type="entry name" value="Voltage-gated potassium channels"/>
    <property type="match status" value="1"/>
</dbReference>
<evidence type="ECO:0000313" key="3">
    <source>
        <dbReference type="Proteomes" id="UP000217954"/>
    </source>
</evidence>
<gene>
    <name evidence="2" type="ORF">MSTE_02621</name>
</gene>
<keyword evidence="1" id="KW-0472">Membrane</keyword>
<sequence>MERLAHEVTDDVLAAEKYLPSWLRPGAPESRIPVLIALVAAIGLQLAIPAQFNLTPRWPLPALESALLVVLVILNPLKFTRSTTLGRWATYVLIAAITADNTISAALLDYKIVTGQMGDNPRVLLGSGLAIFITNIIVFGMWYWEFDRGGPFARHTTERPHPDFMFPQMANPELAPPDWRPKFPDYLYVSFTNVVAFSPTDTMPLSRWAKMLMTLQSMVALSTVALVLARAVNILG</sequence>
<dbReference type="KEGG" id="mste:MSTE_02621"/>
<evidence type="ECO:0008006" key="4">
    <source>
        <dbReference type="Google" id="ProtNLM"/>
    </source>
</evidence>
<evidence type="ECO:0000313" key="2">
    <source>
        <dbReference type="EMBL" id="BAX97930.1"/>
    </source>
</evidence>
<feature type="transmembrane region" description="Helical" evidence="1">
    <location>
        <begin position="123"/>
        <end position="144"/>
    </location>
</feature>
<dbReference type="EMBL" id="AP018165">
    <property type="protein sequence ID" value="BAX97930.1"/>
    <property type="molecule type" value="Genomic_DNA"/>
</dbReference>
<dbReference type="AlphaFoldDB" id="A0A1Z4EY98"/>
<feature type="transmembrane region" description="Helical" evidence="1">
    <location>
        <begin position="32"/>
        <end position="52"/>
    </location>
</feature>
<protein>
    <recommendedName>
        <fullName evidence="4">DUF1345 domain-containing protein</fullName>
    </recommendedName>
</protein>